<reference evidence="1" key="2">
    <citation type="submission" date="2020-09" db="EMBL/GenBank/DDBJ databases">
        <authorList>
            <person name="Sun Q."/>
            <person name="Ohkuma M."/>
        </authorList>
    </citation>
    <scope>NUCLEOTIDE SEQUENCE</scope>
    <source>
        <strain evidence="1">JCM 17820</strain>
    </source>
</reference>
<dbReference type="EMBL" id="BMOU01000002">
    <property type="protein sequence ID" value="GGN90979.1"/>
    <property type="molecule type" value="Genomic_DNA"/>
</dbReference>
<name>A0A830GK20_9EURY</name>
<evidence type="ECO:0000313" key="2">
    <source>
        <dbReference type="Proteomes" id="UP000605784"/>
    </source>
</evidence>
<dbReference type="Proteomes" id="UP000605784">
    <property type="component" value="Unassembled WGS sequence"/>
</dbReference>
<sequence length="310" mass="33189">MAPVPQHDRLDTTLPAAVADYFARERRTLDAYLDLVPDRFGPGAGDPTVGPVHAVPWFYVPDLTGWRGITLARLLAADRDCPCFRLSALARDGVATLWRVLDGSADGPVVVHVELRGDTGPIPGTLREALRRGYDQPPQSAGDGDPVSGDPANALVVFTDTRPSKRLTSPLPDATEPVSGAVLSYAPRDSMTPEQPDGTTVLDAPPALQDRTERLERLLAASLDGVGAPDARDRFVESAVETLAITHSTIGKQDLLFDVSPRVALKHGHRLDRLGVDEALSGLRTDILAQVPQSPGSADLRRTLSDLLAE</sequence>
<gene>
    <name evidence="1" type="ORF">GCM10009030_13520</name>
</gene>
<dbReference type="RefSeq" id="WP_188995799.1">
    <property type="nucleotide sequence ID" value="NZ_BMOU01000002.1"/>
</dbReference>
<reference evidence="1" key="1">
    <citation type="journal article" date="2014" name="Int. J. Syst. Evol. Microbiol.">
        <title>Complete genome sequence of Corynebacterium casei LMG S-19264T (=DSM 44701T), isolated from a smear-ripened cheese.</title>
        <authorList>
            <consortium name="US DOE Joint Genome Institute (JGI-PGF)"/>
            <person name="Walter F."/>
            <person name="Albersmeier A."/>
            <person name="Kalinowski J."/>
            <person name="Ruckert C."/>
        </authorList>
    </citation>
    <scope>NUCLEOTIDE SEQUENCE</scope>
    <source>
        <strain evidence="1">JCM 17820</strain>
    </source>
</reference>
<accession>A0A830GK20</accession>
<comment type="caution">
    <text evidence="1">The sequence shown here is derived from an EMBL/GenBank/DDBJ whole genome shotgun (WGS) entry which is preliminary data.</text>
</comment>
<organism evidence="1 2">
    <name type="scientific">Haloarcula pellucida</name>
    <dbReference type="NCBI Taxonomy" id="1427151"/>
    <lineage>
        <taxon>Archaea</taxon>
        <taxon>Methanobacteriati</taxon>
        <taxon>Methanobacteriota</taxon>
        <taxon>Stenosarchaea group</taxon>
        <taxon>Halobacteria</taxon>
        <taxon>Halobacteriales</taxon>
        <taxon>Haloarculaceae</taxon>
        <taxon>Haloarcula</taxon>
    </lineage>
</organism>
<proteinExistence type="predicted"/>
<evidence type="ECO:0000313" key="1">
    <source>
        <dbReference type="EMBL" id="GGN90979.1"/>
    </source>
</evidence>
<dbReference type="AlphaFoldDB" id="A0A830GK20"/>
<keyword evidence="2" id="KW-1185">Reference proteome</keyword>
<protein>
    <submittedName>
        <fullName evidence="1">Uncharacterized protein</fullName>
    </submittedName>
</protein>